<organism evidence="2">
    <name type="scientific">Candidatus Nitrotoga fabula</name>
    <dbReference type="NCBI Taxonomy" id="2182327"/>
    <lineage>
        <taxon>Bacteria</taxon>
        <taxon>Pseudomonadati</taxon>
        <taxon>Pseudomonadota</taxon>
        <taxon>Betaproteobacteria</taxon>
        <taxon>Nitrosomonadales</taxon>
        <taxon>Gallionellaceae</taxon>
        <taxon>Candidatus Nitrotoga</taxon>
    </lineage>
</organism>
<sequence length="151" mass="17517">MFDILMFLFESYFHSGTYPNSDKLSRKLSAAGFDNEDIHLALTWLSGLEQLNKADYPSAINGSSGRFYAAIEMKRISYDVRCFLTFWEQSKIITPVEREMILDRAFALNRENLPLDKIKLIVLMVLWNQRQDLDPLIIEDLLSPADSIRLH</sequence>
<name>A0A2X0QZA0_9PROT</name>
<evidence type="ECO:0000313" key="2">
    <source>
        <dbReference type="EMBL" id="SPS06897.1"/>
    </source>
</evidence>
<gene>
    <name evidence="1 2" type="primary">smg</name>
    <name evidence="2" type="ORF">NITFAB_2494</name>
</gene>
<comment type="similarity">
    <text evidence="1">Belongs to the Smg family.</text>
</comment>
<evidence type="ECO:0000256" key="1">
    <source>
        <dbReference type="HAMAP-Rule" id="MF_00598"/>
    </source>
</evidence>
<accession>A0A2X0QZA0</accession>
<dbReference type="AlphaFoldDB" id="A0A2X0QZA0"/>
<protein>
    <recommendedName>
        <fullName evidence="1">Protein Smg homolog</fullName>
    </recommendedName>
</protein>
<dbReference type="InterPro" id="IPR007456">
    <property type="entry name" value="Smg"/>
</dbReference>
<dbReference type="PANTHER" id="PTHR38692:SF1">
    <property type="entry name" value="PROTEIN SMG"/>
    <property type="match status" value="1"/>
</dbReference>
<proteinExistence type="inferred from homology"/>
<dbReference type="PANTHER" id="PTHR38692">
    <property type="entry name" value="PROTEIN SMG"/>
    <property type="match status" value="1"/>
</dbReference>
<dbReference type="Pfam" id="PF04361">
    <property type="entry name" value="DUF494"/>
    <property type="match status" value="1"/>
</dbReference>
<dbReference type="HAMAP" id="MF_00598">
    <property type="entry name" value="Smg"/>
    <property type="match status" value="1"/>
</dbReference>
<reference evidence="2" key="1">
    <citation type="submission" date="2018-05" db="EMBL/GenBank/DDBJ databases">
        <authorList>
            <person name="Lanie J.A."/>
            <person name="Ng W.-L."/>
            <person name="Kazmierczak K.M."/>
            <person name="Andrzejewski T.M."/>
            <person name="Davidsen T.M."/>
            <person name="Wayne K.J."/>
            <person name="Tettelin H."/>
            <person name="Glass J.I."/>
            <person name="Rusch D."/>
            <person name="Podicherti R."/>
            <person name="Tsui H.-C.T."/>
            <person name="Winkler M.E."/>
        </authorList>
    </citation>
    <scope>NUCLEOTIDE SEQUENCE</scope>
    <source>
        <strain evidence="2">KNB</strain>
    </source>
</reference>
<dbReference type="EMBL" id="LS423452">
    <property type="protein sequence ID" value="SPS06897.1"/>
    <property type="molecule type" value="Genomic_DNA"/>
</dbReference>